<gene>
    <name evidence="11" type="ORF">DFO61_5104</name>
</gene>
<dbReference type="InterPro" id="IPR000515">
    <property type="entry name" value="MetI-like"/>
</dbReference>
<protein>
    <submittedName>
        <fullName evidence="11">Amino acid ABC transporter membrane protein 2 (PAAT family)</fullName>
    </submittedName>
</protein>
<keyword evidence="4" id="KW-1003">Cell membrane</keyword>
<evidence type="ECO:0000256" key="9">
    <source>
        <dbReference type="RuleBase" id="RU363032"/>
    </source>
</evidence>
<keyword evidence="6" id="KW-0029">Amino-acid transport</keyword>
<evidence type="ECO:0000256" key="4">
    <source>
        <dbReference type="ARBA" id="ARBA00022475"/>
    </source>
</evidence>
<dbReference type="GO" id="GO:0043190">
    <property type="term" value="C:ATP-binding cassette (ABC) transporter complex"/>
    <property type="evidence" value="ECO:0007669"/>
    <property type="project" value="InterPro"/>
</dbReference>
<keyword evidence="5 9" id="KW-0812">Transmembrane</keyword>
<dbReference type="NCBIfam" id="TIGR01726">
    <property type="entry name" value="HEQRo_perm_3TM"/>
    <property type="match status" value="1"/>
</dbReference>
<feature type="transmembrane region" description="Helical" evidence="9">
    <location>
        <begin position="101"/>
        <end position="122"/>
    </location>
</feature>
<evidence type="ECO:0000256" key="1">
    <source>
        <dbReference type="ARBA" id="ARBA00004429"/>
    </source>
</evidence>
<organism evidence="11 12">
    <name type="scientific">Ectopseudomonas oleovorans</name>
    <name type="common">Pseudomonas oleovorans</name>
    <dbReference type="NCBI Taxonomy" id="301"/>
    <lineage>
        <taxon>Bacteria</taxon>
        <taxon>Pseudomonadati</taxon>
        <taxon>Pseudomonadota</taxon>
        <taxon>Gammaproteobacteria</taxon>
        <taxon>Pseudomonadales</taxon>
        <taxon>Pseudomonadaceae</taxon>
        <taxon>Ectopseudomonas</taxon>
    </lineage>
</organism>
<dbReference type="InterPro" id="IPR010065">
    <property type="entry name" value="AA_ABC_transptr_permease_3TM"/>
</dbReference>
<dbReference type="Gene3D" id="1.10.3720.10">
    <property type="entry name" value="MetI-like"/>
    <property type="match status" value="1"/>
</dbReference>
<keyword evidence="3 9" id="KW-0813">Transport</keyword>
<dbReference type="Pfam" id="PF00528">
    <property type="entry name" value="BPD_transp_1"/>
    <property type="match status" value="1"/>
</dbReference>
<evidence type="ECO:0000256" key="5">
    <source>
        <dbReference type="ARBA" id="ARBA00022692"/>
    </source>
</evidence>
<reference evidence="11 12" key="1">
    <citation type="submission" date="2018-08" db="EMBL/GenBank/DDBJ databases">
        <title>Genome sequencing of rice bacterial endophytes.</title>
        <authorList>
            <person name="Venturi V."/>
        </authorList>
    </citation>
    <scope>NUCLEOTIDE SEQUENCE [LARGE SCALE GENOMIC DNA]</scope>
    <source>
        <strain evidence="11 12">E1205</strain>
    </source>
</reference>
<dbReference type="PROSITE" id="PS50928">
    <property type="entry name" value="ABC_TM1"/>
    <property type="match status" value="1"/>
</dbReference>
<keyword evidence="8 9" id="KW-0472">Membrane</keyword>
<evidence type="ECO:0000313" key="11">
    <source>
        <dbReference type="EMBL" id="RIA18742.1"/>
    </source>
</evidence>
<dbReference type="SUPFAM" id="SSF161098">
    <property type="entry name" value="MetI-like"/>
    <property type="match status" value="1"/>
</dbReference>
<dbReference type="PANTHER" id="PTHR30614:SF0">
    <property type="entry name" value="L-CYSTINE TRANSPORT SYSTEM PERMEASE PROTEIN TCYL"/>
    <property type="match status" value="1"/>
</dbReference>
<dbReference type="GO" id="GO:0006865">
    <property type="term" value="P:amino acid transport"/>
    <property type="evidence" value="ECO:0007669"/>
    <property type="project" value="UniProtKB-KW"/>
</dbReference>
<sequence length="271" mass="30304">MNTFVASFERAAGGLRGLAGYLRPTPAKLLTLAVLGWIAHWLQGHGDVLQLFWRWLPALLQGFAVNIWIGLVSVVLASLLGLLLGALQVSPRPLLARPARLFTLFFRNAPWLVVIFFIMYLIPFEVEWGGEYYQIPDWIKVAVGLSLTASGYAAEVVRGGIQSVPVAQWEAAASLGLDRRQILRKVVLPQALRSMLPAWMNLYCTVTMATALASLLGIEDLMTTMQLRLAAESRPELLLPGYLFVFLVFFFYIYPISRASKALERKWSLHD</sequence>
<comment type="caution">
    <text evidence="11">The sequence shown here is derived from an EMBL/GenBank/DDBJ whole genome shotgun (WGS) entry which is preliminary data.</text>
</comment>
<feature type="transmembrane region" description="Helical" evidence="9">
    <location>
        <begin position="237"/>
        <end position="257"/>
    </location>
</feature>
<comment type="similarity">
    <text evidence="2">Belongs to the binding-protein-dependent transport system permease family. HisMQ subfamily.</text>
</comment>
<dbReference type="EMBL" id="QXDA01000011">
    <property type="protein sequence ID" value="RIA18742.1"/>
    <property type="molecule type" value="Genomic_DNA"/>
</dbReference>
<evidence type="ECO:0000256" key="7">
    <source>
        <dbReference type="ARBA" id="ARBA00022989"/>
    </source>
</evidence>
<feature type="transmembrane region" description="Helical" evidence="9">
    <location>
        <begin position="25"/>
        <end position="43"/>
    </location>
</feature>
<dbReference type="RefSeq" id="WP_119695305.1">
    <property type="nucleotide sequence ID" value="NZ_QXDA01000011.1"/>
</dbReference>
<keyword evidence="7 9" id="KW-1133">Transmembrane helix</keyword>
<evidence type="ECO:0000313" key="12">
    <source>
        <dbReference type="Proteomes" id="UP000265836"/>
    </source>
</evidence>
<dbReference type="Proteomes" id="UP000265836">
    <property type="component" value="Unassembled WGS sequence"/>
</dbReference>
<dbReference type="CDD" id="cd06261">
    <property type="entry name" value="TM_PBP2"/>
    <property type="match status" value="1"/>
</dbReference>
<name>A0A397M0N3_ECTOL</name>
<evidence type="ECO:0000256" key="8">
    <source>
        <dbReference type="ARBA" id="ARBA00023136"/>
    </source>
</evidence>
<dbReference type="InterPro" id="IPR035906">
    <property type="entry name" value="MetI-like_sf"/>
</dbReference>
<evidence type="ECO:0000256" key="2">
    <source>
        <dbReference type="ARBA" id="ARBA00010072"/>
    </source>
</evidence>
<feature type="transmembrane region" description="Helical" evidence="9">
    <location>
        <begin position="63"/>
        <end position="89"/>
    </location>
</feature>
<proteinExistence type="inferred from homology"/>
<evidence type="ECO:0000256" key="3">
    <source>
        <dbReference type="ARBA" id="ARBA00022448"/>
    </source>
</evidence>
<dbReference type="InterPro" id="IPR043429">
    <property type="entry name" value="ArtM/GltK/GlnP/TcyL/YhdX-like"/>
</dbReference>
<evidence type="ECO:0000256" key="6">
    <source>
        <dbReference type="ARBA" id="ARBA00022970"/>
    </source>
</evidence>
<accession>A0A397M0N3</accession>
<dbReference type="PANTHER" id="PTHR30614">
    <property type="entry name" value="MEMBRANE COMPONENT OF AMINO ACID ABC TRANSPORTER"/>
    <property type="match status" value="1"/>
</dbReference>
<comment type="subcellular location">
    <subcellularLocation>
        <location evidence="1">Cell inner membrane</location>
        <topology evidence="1">Multi-pass membrane protein</topology>
    </subcellularLocation>
    <subcellularLocation>
        <location evidence="9">Cell membrane</location>
        <topology evidence="9">Multi-pass membrane protein</topology>
    </subcellularLocation>
</comment>
<feature type="transmembrane region" description="Helical" evidence="9">
    <location>
        <begin position="198"/>
        <end position="216"/>
    </location>
</feature>
<dbReference type="GO" id="GO:0022857">
    <property type="term" value="F:transmembrane transporter activity"/>
    <property type="evidence" value="ECO:0007669"/>
    <property type="project" value="InterPro"/>
</dbReference>
<evidence type="ECO:0000259" key="10">
    <source>
        <dbReference type="PROSITE" id="PS50928"/>
    </source>
</evidence>
<feature type="domain" description="ABC transmembrane type-1" evidence="10">
    <location>
        <begin position="63"/>
        <end position="255"/>
    </location>
</feature>
<dbReference type="AlphaFoldDB" id="A0A397M0N3"/>